<dbReference type="AlphaFoldDB" id="A0A0W0XS83"/>
<comment type="similarity">
    <text evidence="2">Belongs to the metallo-dependent hydrolases superfamily. Adenosine and AMP deaminases family.</text>
</comment>
<evidence type="ECO:0000313" key="9">
    <source>
        <dbReference type="Proteomes" id="UP000054618"/>
    </source>
</evidence>
<dbReference type="GO" id="GO:0046872">
    <property type="term" value="F:metal ion binding"/>
    <property type="evidence" value="ECO:0007669"/>
    <property type="project" value="UniProtKB-KW"/>
</dbReference>
<evidence type="ECO:0000256" key="3">
    <source>
        <dbReference type="ARBA" id="ARBA00012784"/>
    </source>
</evidence>
<comment type="caution">
    <text evidence="8">The sequence shown here is derived from an EMBL/GenBank/DDBJ whole genome shotgun (WGS) entry which is preliminary data.</text>
</comment>
<dbReference type="PATRIC" id="fig|45073.5.peg.2441"/>
<evidence type="ECO:0000256" key="5">
    <source>
        <dbReference type="ARBA" id="ARBA00022801"/>
    </source>
</evidence>
<evidence type="ECO:0000256" key="1">
    <source>
        <dbReference type="ARBA" id="ARBA00001947"/>
    </source>
</evidence>
<organism evidence="8 9">
    <name type="scientific">Legionella quinlivanii</name>
    <dbReference type="NCBI Taxonomy" id="45073"/>
    <lineage>
        <taxon>Bacteria</taxon>
        <taxon>Pseudomonadati</taxon>
        <taxon>Pseudomonadota</taxon>
        <taxon>Gammaproteobacteria</taxon>
        <taxon>Legionellales</taxon>
        <taxon>Legionellaceae</taxon>
        <taxon>Legionella</taxon>
    </lineage>
</organism>
<dbReference type="Gene3D" id="3.20.20.140">
    <property type="entry name" value="Metal-dependent hydrolases"/>
    <property type="match status" value="1"/>
</dbReference>
<dbReference type="InterPro" id="IPR032466">
    <property type="entry name" value="Metal_Hydrolase"/>
</dbReference>
<evidence type="ECO:0000256" key="6">
    <source>
        <dbReference type="ARBA" id="ARBA00022833"/>
    </source>
</evidence>
<reference evidence="8 9" key="1">
    <citation type="submission" date="2015-11" db="EMBL/GenBank/DDBJ databases">
        <title>Genomic analysis of 38 Legionella species identifies large and diverse effector repertoires.</title>
        <authorList>
            <person name="Burstein D."/>
            <person name="Amaro F."/>
            <person name="Zusman T."/>
            <person name="Lifshitz Z."/>
            <person name="Cohen O."/>
            <person name="Gilbert J.A."/>
            <person name="Pupko T."/>
            <person name="Shuman H.A."/>
            <person name="Segal G."/>
        </authorList>
    </citation>
    <scope>NUCLEOTIDE SEQUENCE [LARGE SCALE GENOMIC DNA]</scope>
    <source>
        <strain evidence="8 9">CDC#1442-AUS-E</strain>
    </source>
</reference>
<keyword evidence="6" id="KW-0862">Zinc</keyword>
<evidence type="ECO:0000256" key="4">
    <source>
        <dbReference type="ARBA" id="ARBA00022723"/>
    </source>
</evidence>
<dbReference type="GO" id="GO:0046103">
    <property type="term" value="P:inosine biosynthetic process"/>
    <property type="evidence" value="ECO:0007669"/>
    <property type="project" value="TreeGrafter"/>
</dbReference>
<dbReference type="InterPro" id="IPR001365">
    <property type="entry name" value="A_deaminase_dom"/>
</dbReference>
<comment type="cofactor">
    <cofactor evidence="1">
        <name>Zn(2+)</name>
        <dbReference type="ChEBI" id="CHEBI:29105"/>
    </cofactor>
</comment>
<keyword evidence="4" id="KW-0479">Metal-binding</keyword>
<dbReference type="EC" id="3.5.4.4" evidence="3"/>
<protein>
    <recommendedName>
        <fullName evidence="3">adenosine deaminase</fullName>
        <ecNumber evidence="3">3.5.4.4</ecNumber>
    </recommendedName>
</protein>
<evidence type="ECO:0000259" key="7">
    <source>
        <dbReference type="Pfam" id="PF00962"/>
    </source>
</evidence>
<proteinExistence type="inferred from homology"/>
<accession>A0A0W0XS83</accession>
<dbReference type="SUPFAM" id="SSF51556">
    <property type="entry name" value="Metallo-dependent hydrolases"/>
    <property type="match status" value="1"/>
</dbReference>
<dbReference type="InterPro" id="IPR006330">
    <property type="entry name" value="Ado/ade_deaminase"/>
</dbReference>
<keyword evidence="5" id="KW-0378">Hydrolase</keyword>
<gene>
    <name evidence="8" type="primary">add_3</name>
    <name evidence="8" type="ORF">Lqui_2311</name>
</gene>
<dbReference type="Proteomes" id="UP000054618">
    <property type="component" value="Unassembled WGS sequence"/>
</dbReference>
<sequence length="494" mass="56212">MGFGMQKLFGYAFLLAFTSSVQSSVEQHFNEIRQDPNALYAFLKEMPKGGELHYHLAGGAYPETMIELAAKQDYCLNPQSFGINKISEACNGIKSNQILSNPELYDKLVRAWSMKDFIAGKESGHDHFFATFFKFTNLIMDNHIPLLAEVMQRASEQQEEYMEIMMMPDYAKSTVVSEKPDLAQGFEKARKLLLDDPAFVQEISNTVKVSDQLLPDTRKFLGCDSKPEQSVCHLTVKFQYHILREQPLQSFFMQALHGFAAASQSEAIVAINMVQAEDGIISLRDYKKQMEVIDFLHQQYPQVHIALHAGELKAEDVMPKELRFHIRDAVLTGHAERIGHGLDIGFEDKANDTQNYMKTHQIPVEINLTSNEKIFNIKGKEHPVHYYLKQGVPLVLSTDDEGILRTDLTRQYVKAVIEHDIDYQTLKQMTRNVLTYAFLPGKSIWVDPARQTLVTECADLNSAGCNSFVNGNQKASLQRKLELRLAAFEKRFDN</sequence>
<evidence type="ECO:0000313" key="8">
    <source>
        <dbReference type="EMBL" id="KTD47385.1"/>
    </source>
</evidence>
<name>A0A0W0XS83_9GAMM</name>
<dbReference type="GO" id="GO:0004000">
    <property type="term" value="F:adenosine deaminase activity"/>
    <property type="evidence" value="ECO:0007669"/>
    <property type="project" value="TreeGrafter"/>
</dbReference>
<dbReference type="GO" id="GO:0006154">
    <property type="term" value="P:adenosine catabolic process"/>
    <property type="evidence" value="ECO:0007669"/>
    <property type="project" value="TreeGrafter"/>
</dbReference>
<evidence type="ECO:0000256" key="2">
    <source>
        <dbReference type="ARBA" id="ARBA00006676"/>
    </source>
</evidence>
<dbReference type="EMBL" id="LNYS01000020">
    <property type="protein sequence ID" value="KTD47385.1"/>
    <property type="molecule type" value="Genomic_DNA"/>
</dbReference>
<dbReference type="GO" id="GO:0005829">
    <property type="term" value="C:cytosol"/>
    <property type="evidence" value="ECO:0007669"/>
    <property type="project" value="TreeGrafter"/>
</dbReference>
<dbReference type="Pfam" id="PF00962">
    <property type="entry name" value="A_deaminase"/>
    <property type="match status" value="1"/>
</dbReference>
<dbReference type="STRING" id="45073.Lqui_2311"/>
<keyword evidence="9" id="KW-1185">Reference proteome</keyword>
<dbReference type="GO" id="GO:0043103">
    <property type="term" value="P:hypoxanthine salvage"/>
    <property type="evidence" value="ECO:0007669"/>
    <property type="project" value="TreeGrafter"/>
</dbReference>
<dbReference type="PANTHER" id="PTHR11409">
    <property type="entry name" value="ADENOSINE DEAMINASE"/>
    <property type="match status" value="1"/>
</dbReference>
<feature type="domain" description="Adenosine deaminase" evidence="7">
    <location>
        <begin position="121"/>
        <end position="442"/>
    </location>
</feature>
<dbReference type="PANTHER" id="PTHR11409:SF43">
    <property type="entry name" value="ADENOSINE DEAMINASE"/>
    <property type="match status" value="1"/>
</dbReference>